<keyword evidence="1" id="KW-0732">Signal</keyword>
<dbReference type="EMBL" id="FNEO01000001">
    <property type="protein sequence ID" value="SDI56957.1"/>
    <property type="molecule type" value="Genomic_DNA"/>
</dbReference>
<dbReference type="SUPFAM" id="SSF50939">
    <property type="entry name" value="Sialidases"/>
    <property type="match status" value="1"/>
</dbReference>
<proteinExistence type="predicted"/>
<accession>A0A1G8LND9</accession>
<feature type="chain" id="PRO_5046647327" evidence="1">
    <location>
        <begin position="32"/>
        <end position="449"/>
    </location>
</feature>
<dbReference type="Proteomes" id="UP000182367">
    <property type="component" value="Unassembled WGS sequence"/>
</dbReference>
<name>A0A1G8LND9_9FLAO</name>
<comment type="caution">
    <text evidence="2">The sequence shown here is derived from an EMBL/GenBank/DDBJ whole genome shotgun (WGS) entry which is preliminary data.</text>
</comment>
<sequence length="449" mass="51264">MNTILNGQLNINSFLVRACLLMMLFSGLANAQLKINESEVGLGWSNNSVNTVVFRNSALTTFKKFQYTAYYNPDGKMVLARRKLKTNKWEKVITPYSGNVKDAHNDISIAVDAKGYLHVSWDHHDTRLRYAKSKAPFSLELGEELPMTGQDEIKVTYPEFHNLPDGKLLFCYRSGASGRGNMIMKSYDVKTEKWTSLQNNLIDGENQRSAYWQICVGKKGIYLSWVWRESWDVSTNNTICYAFSADGGQSWQKSAGEKYSLPITKATAETAWNVPQNSSLINQTSMTVDEAGNPYIATYWATNGVPQYKVVYWSNKKWNLIDTNFHSNPFTLGGGGTKRIPISRPKILVDKSMLYLLFRDEERDNKITLAYANLDKKQWELKDVTSYSVGQWEPNFDVSLWKRKKQLHIFSQNVSQADGEGLAKVDPQPVRVVEFKKCLKYNSLNRKTH</sequence>
<evidence type="ECO:0000256" key="1">
    <source>
        <dbReference type="SAM" id="SignalP"/>
    </source>
</evidence>
<feature type="signal peptide" evidence="1">
    <location>
        <begin position="1"/>
        <end position="31"/>
    </location>
</feature>
<evidence type="ECO:0000313" key="3">
    <source>
        <dbReference type="Proteomes" id="UP000182367"/>
    </source>
</evidence>
<gene>
    <name evidence="2" type="ORF">SAMN05192550_0230</name>
</gene>
<dbReference type="RefSeq" id="WP_083189420.1">
    <property type="nucleotide sequence ID" value="NZ_BJVF01000001.1"/>
</dbReference>
<keyword evidence="3" id="KW-1185">Reference proteome</keyword>
<dbReference type="Pfam" id="PF15892">
    <property type="entry name" value="BNR_4"/>
    <property type="match status" value="1"/>
</dbReference>
<reference evidence="2 3" key="1">
    <citation type="submission" date="2016-10" db="EMBL/GenBank/DDBJ databases">
        <authorList>
            <person name="Varghese N."/>
            <person name="Submissions S."/>
        </authorList>
    </citation>
    <scope>NUCLEOTIDE SEQUENCE [LARGE SCALE GENOMIC DNA]</scope>
    <source>
        <strain evidence="2 3">Gm-149</strain>
    </source>
</reference>
<dbReference type="InterPro" id="IPR036278">
    <property type="entry name" value="Sialidase_sf"/>
</dbReference>
<organism evidence="2 3">
    <name type="scientific">Flavobacterium glycines</name>
    <dbReference type="NCBI Taxonomy" id="551990"/>
    <lineage>
        <taxon>Bacteria</taxon>
        <taxon>Pseudomonadati</taxon>
        <taxon>Bacteroidota</taxon>
        <taxon>Flavobacteriia</taxon>
        <taxon>Flavobacteriales</taxon>
        <taxon>Flavobacteriaceae</taxon>
        <taxon>Flavobacterium</taxon>
    </lineage>
</organism>
<protein>
    <submittedName>
        <fullName evidence="2">BNR repeat-containing family member</fullName>
    </submittedName>
</protein>
<evidence type="ECO:0000313" key="2">
    <source>
        <dbReference type="EMBL" id="SDI56957.1"/>
    </source>
</evidence>